<dbReference type="GO" id="GO:0003677">
    <property type="term" value="F:DNA binding"/>
    <property type="evidence" value="ECO:0007669"/>
    <property type="project" value="UniProtKB-UniRule"/>
</dbReference>
<dbReference type="InterPro" id="IPR050624">
    <property type="entry name" value="HTH-type_Tx_Regulator"/>
</dbReference>
<gene>
    <name evidence="4" type="ORF">GLW07_16105</name>
</gene>
<feature type="DNA-binding region" description="H-T-H motif" evidence="2">
    <location>
        <begin position="17"/>
        <end position="36"/>
    </location>
</feature>
<dbReference type="SUPFAM" id="SSF46689">
    <property type="entry name" value="Homeodomain-like"/>
    <property type="match status" value="1"/>
</dbReference>
<evidence type="ECO:0000259" key="3">
    <source>
        <dbReference type="PROSITE" id="PS50977"/>
    </source>
</evidence>
<dbReference type="RefSeq" id="WP_160920287.1">
    <property type="nucleotide sequence ID" value="NZ_WMEY01000005.1"/>
</dbReference>
<dbReference type="InterPro" id="IPR023772">
    <property type="entry name" value="DNA-bd_HTH_TetR-type_CS"/>
</dbReference>
<evidence type="ECO:0000313" key="4">
    <source>
        <dbReference type="EMBL" id="MYL64883.1"/>
    </source>
</evidence>
<evidence type="ECO:0000256" key="2">
    <source>
        <dbReference type="PROSITE-ProRule" id="PRU00335"/>
    </source>
</evidence>
<evidence type="ECO:0000256" key="1">
    <source>
        <dbReference type="ARBA" id="ARBA00023125"/>
    </source>
</evidence>
<dbReference type="InterPro" id="IPR032551">
    <property type="entry name" value="BscR_C"/>
</dbReference>
<dbReference type="PANTHER" id="PTHR43479:SF11">
    <property type="entry name" value="ACREF_ENVCD OPERON REPRESSOR-RELATED"/>
    <property type="match status" value="1"/>
</dbReference>
<keyword evidence="1 2" id="KW-0238">DNA-binding</keyword>
<dbReference type="PROSITE" id="PS50977">
    <property type="entry name" value="HTH_TETR_2"/>
    <property type="match status" value="1"/>
</dbReference>
<dbReference type="InterPro" id="IPR001647">
    <property type="entry name" value="HTH_TetR"/>
</dbReference>
<organism evidence="4 5">
    <name type="scientific">Guptibacillus hwajinpoensis</name>
    <dbReference type="NCBI Taxonomy" id="208199"/>
    <lineage>
        <taxon>Bacteria</taxon>
        <taxon>Bacillati</taxon>
        <taxon>Bacillota</taxon>
        <taxon>Bacilli</taxon>
        <taxon>Bacillales</taxon>
        <taxon>Guptibacillaceae</taxon>
        <taxon>Guptibacillus</taxon>
    </lineage>
</organism>
<dbReference type="AlphaFoldDB" id="A0A845F1U8"/>
<accession>A0A845F1U8</accession>
<dbReference type="Pfam" id="PF00440">
    <property type="entry name" value="TetR_N"/>
    <property type="match status" value="1"/>
</dbReference>
<sequence>MTSALALFAERGFNATTVPMIATSANVGAGTIYRYFENKEVLVNTLFQDYVETFTNTIKDQFPFHKPIRNQFHHIFKAMILFTNQNEHALYFIKKHSASHFLDQQSRTDFNQLLNLLRNFFDTGKQHAVIRNLPSEALIAIVYGAFLELQNLVRAGELDPDPELLSNIEESLWDSVRSHQ</sequence>
<dbReference type="Proteomes" id="UP000447833">
    <property type="component" value="Unassembled WGS sequence"/>
</dbReference>
<dbReference type="EMBL" id="WMEY01000005">
    <property type="protein sequence ID" value="MYL64883.1"/>
    <property type="molecule type" value="Genomic_DNA"/>
</dbReference>
<reference evidence="4 5" key="1">
    <citation type="submission" date="2019-11" db="EMBL/GenBank/DDBJ databases">
        <title>Genome sequences of 17 halophilic strains isolated from different environments.</title>
        <authorList>
            <person name="Furrow R.E."/>
        </authorList>
    </citation>
    <scope>NUCLEOTIDE SEQUENCE [LARGE SCALE GENOMIC DNA]</scope>
    <source>
        <strain evidence="4 5">22506_14_FS</strain>
    </source>
</reference>
<dbReference type="PANTHER" id="PTHR43479">
    <property type="entry name" value="ACREF/ENVCD OPERON REPRESSOR-RELATED"/>
    <property type="match status" value="1"/>
</dbReference>
<dbReference type="Pfam" id="PF16295">
    <property type="entry name" value="TetR_C_10"/>
    <property type="match status" value="1"/>
</dbReference>
<evidence type="ECO:0000313" key="5">
    <source>
        <dbReference type="Proteomes" id="UP000447833"/>
    </source>
</evidence>
<protein>
    <submittedName>
        <fullName evidence="4">TetR family transcriptional regulator</fullName>
    </submittedName>
</protein>
<comment type="caution">
    <text evidence="4">The sequence shown here is derived from an EMBL/GenBank/DDBJ whole genome shotgun (WGS) entry which is preliminary data.</text>
</comment>
<dbReference type="InterPro" id="IPR009057">
    <property type="entry name" value="Homeodomain-like_sf"/>
</dbReference>
<dbReference type="Gene3D" id="1.10.357.10">
    <property type="entry name" value="Tetracycline Repressor, domain 2"/>
    <property type="match status" value="1"/>
</dbReference>
<proteinExistence type="predicted"/>
<name>A0A845F1U8_9BACL</name>
<dbReference type="PROSITE" id="PS01081">
    <property type="entry name" value="HTH_TETR_1"/>
    <property type="match status" value="1"/>
</dbReference>
<feature type="domain" description="HTH tetR-type" evidence="3">
    <location>
        <begin position="1"/>
        <end position="54"/>
    </location>
</feature>